<keyword evidence="1" id="KW-0812">Transmembrane</keyword>
<gene>
    <name evidence="2" type="ORF">Q765_20455</name>
</gene>
<dbReference type="OrthoDB" id="1345503at2"/>
<feature type="transmembrane region" description="Helical" evidence="1">
    <location>
        <begin position="111"/>
        <end position="131"/>
    </location>
</feature>
<accession>A0A0A2LXC8</accession>
<feature type="transmembrane region" description="Helical" evidence="1">
    <location>
        <begin position="86"/>
        <end position="105"/>
    </location>
</feature>
<keyword evidence="1" id="KW-0472">Membrane</keyword>
<dbReference type="EMBL" id="JRLX01000044">
    <property type="protein sequence ID" value="KGO84634.1"/>
    <property type="molecule type" value="Genomic_DNA"/>
</dbReference>
<dbReference type="STRING" id="1121895.GCA_000378485_03800"/>
<protein>
    <submittedName>
        <fullName evidence="2">Uncharacterized protein</fullName>
    </submittedName>
</protein>
<dbReference type="InterPro" id="IPR036259">
    <property type="entry name" value="MFS_trans_sf"/>
</dbReference>
<keyword evidence="1" id="KW-1133">Transmembrane helix</keyword>
<dbReference type="AlphaFoldDB" id="A0A0A2LXC8"/>
<dbReference type="RefSeq" id="WP_020214977.1">
    <property type="nucleotide sequence ID" value="NZ_JRLX01000044.1"/>
</dbReference>
<dbReference type="Proteomes" id="UP000030152">
    <property type="component" value="Unassembled WGS sequence"/>
</dbReference>
<reference evidence="2 3" key="1">
    <citation type="submission" date="2013-09" db="EMBL/GenBank/DDBJ databases">
        <authorList>
            <person name="Zeng Z."/>
            <person name="Chen C."/>
        </authorList>
    </citation>
    <scope>NUCLEOTIDE SEQUENCE [LARGE SCALE GENOMIC DNA]</scope>
    <source>
        <strain evidence="2 3">WB 3.3-2</strain>
    </source>
</reference>
<dbReference type="eggNOG" id="ENOG50300FZ">
    <property type="taxonomic scope" value="Bacteria"/>
</dbReference>
<evidence type="ECO:0000313" key="2">
    <source>
        <dbReference type="EMBL" id="KGO84634.1"/>
    </source>
</evidence>
<evidence type="ECO:0000256" key="1">
    <source>
        <dbReference type="SAM" id="Phobius"/>
    </source>
</evidence>
<proteinExistence type="predicted"/>
<feature type="transmembrane region" description="Helical" evidence="1">
    <location>
        <begin position="143"/>
        <end position="162"/>
    </location>
</feature>
<organism evidence="2 3">
    <name type="scientific">Flavobacterium rivuli WB 3.3-2 = DSM 21788</name>
    <dbReference type="NCBI Taxonomy" id="1121895"/>
    <lineage>
        <taxon>Bacteria</taxon>
        <taxon>Pseudomonadati</taxon>
        <taxon>Bacteroidota</taxon>
        <taxon>Flavobacteriia</taxon>
        <taxon>Flavobacteriales</taxon>
        <taxon>Flavobacteriaceae</taxon>
        <taxon>Flavobacterium</taxon>
    </lineage>
</organism>
<comment type="caution">
    <text evidence="2">The sequence shown here is derived from an EMBL/GenBank/DDBJ whole genome shotgun (WGS) entry which is preliminary data.</text>
</comment>
<keyword evidence="3" id="KW-1185">Reference proteome</keyword>
<name>A0A0A2LXC8_9FLAO</name>
<feature type="transmembrane region" description="Helical" evidence="1">
    <location>
        <begin position="174"/>
        <end position="194"/>
    </location>
</feature>
<evidence type="ECO:0000313" key="3">
    <source>
        <dbReference type="Proteomes" id="UP000030152"/>
    </source>
</evidence>
<dbReference type="SUPFAM" id="SSF103473">
    <property type="entry name" value="MFS general substrate transporter"/>
    <property type="match status" value="1"/>
</dbReference>
<sequence>MKLTEHQIQLIDKALIKAGINYIDIRIELTDHIAAALEQKDERFEHHLKGYMLAHKRELKKLNIRFIIIAMGKAYKQLLITLLKPLFLVFTIVVFTTGYVINTFFGKAETILTLYMAYIGICCLVTSKSGASLFDATFNRKKQYSYSFSFAFIYVLLFYPTMQLFFHEEYFNDTTLILCFTAVIMFSLAMFITAKQFNKQYKLQYHG</sequence>